<dbReference type="RefSeq" id="WP_353568412.1">
    <property type="nucleotide sequence ID" value="NZ_BAABRI010000024.1"/>
</dbReference>
<reference evidence="5 6" key="1">
    <citation type="submission" date="2024-02" db="EMBL/GenBank/DDBJ databases">
        <title>Haloferula sargassicola NBRC 104335.</title>
        <authorList>
            <person name="Ichikawa N."/>
            <person name="Katano-Makiyama Y."/>
            <person name="Hidaka K."/>
        </authorList>
    </citation>
    <scope>NUCLEOTIDE SEQUENCE [LARGE SCALE GENOMIC DNA]</scope>
    <source>
        <strain evidence="5 6">NBRC 104335</strain>
    </source>
</reference>
<evidence type="ECO:0000256" key="2">
    <source>
        <dbReference type="ARBA" id="ARBA00022747"/>
    </source>
</evidence>
<dbReference type="SUPFAM" id="SSF116734">
    <property type="entry name" value="DNA methylase specificity domain"/>
    <property type="match status" value="2"/>
</dbReference>
<dbReference type="PANTHER" id="PTHR43140:SF1">
    <property type="entry name" value="TYPE I RESTRICTION ENZYME ECOKI SPECIFICITY SUBUNIT"/>
    <property type="match status" value="1"/>
</dbReference>
<dbReference type="CDD" id="cd17261">
    <property type="entry name" value="RMtype1_S_EcoKI-TRD2-CR2_like"/>
    <property type="match status" value="1"/>
</dbReference>
<dbReference type="InterPro" id="IPR044946">
    <property type="entry name" value="Restrct_endonuc_typeI_TRD_sf"/>
</dbReference>
<feature type="domain" description="Type I restriction modification DNA specificity" evidence="4">
    <location>
        <begin position="2"/>
        <end position="165"/>
    </location>
</feature>
<comment type="similarity">
    <text evidence="1">Belongs to the type-I restriction system S methylase family.</text>
</comment>
<accession>A0ABP9USU7</accession>
<dbReference type="Proteomes" id="UP001476282">
    <property type="component" value="Unassembled WGS sequence"/>
</dbReference>
<evidence type="ECO:0000256" key="1">
    <source>
        <dbReference type="ARBA" id="ARBA00010923"/>
    </source>
</evidence>
<dbReference type="Gene3D" id="3.90.220.20">
    <property type="entry name" value="DNA methylase specificity domains"/>
    <property type="match status" value="2"/>
</dbReference>
<dbReference type="InterPro" id="IPR000055">
    <property type="entry name" value="Restrct_endonuc_typeI_TRD"/>
</dbReference>
<evidence type="ECO:0000256" key="3">
    <source>
        <dbReference type="ARBA" id="ARBA00023125"/>
    </source>
</evidence>
<organism evidence="5 6">
    <name type="scientific">Haloferula sargassicola</name>
    <dbReference type="NCBI Taxonomy" id="490096"/>
    <lineage>
        <taxon>Bacteria</taxon>
        <taxon>Pseudomonadati</taxon>
        <taxon>Verrucomicrobiota</taxon>
        <taxon>Verrucomicrobiia</taxon>
        <taxon>Verrucomicrobiales</taxon>
        <taxon>Verrucomicrobiaceae</taxon>
        <taxon>Haloferula</taxon>
    </lineage>
</organism>
<evidence type="ECO:0000313" key="6">
    <source>
        <dbReference type="Proteomes" id="UP001476282"/>
    </source>
</evidence>
<feature type="domain" description="Type I restriction modification DNA specificity" evidence="4">
    <location>
        <begin position="290"/>
        <end position="408"/>
    </location>
</feature>
<proteinExistence type="inferred from homology"/>
<gene>
    <name evidence="5" type="primary">hsdS</name>
    <name evidence="5" type="ORF">Hsar01_03558</name>
</gene>
<name>A0ABP9USU7_9BACT</name>
<keyword evidence="6" id="KW-1185">Reference proteome</keyword>
<dbReference type="CDD" id="cd17253">
    <property type="entry name" value="RMtype1_S_Eco933I-TRD2-CR2_like"/>
    <property type="match status" value="1"/>
</dbReference>
<dbReference type="Pfam" id="PF01420">
    <property type="entry name" value="Methylase_S"/>
    <property type="match status" value="2"/>
</dbReference>
<protein>
    <submittedName>
        <fullName evidence="5">Type-1 restriction enzyme EcoKI specificity protein</fullName>
    </submittedName>
</protein>
<dbReference type="InterPro" id="IPR051212">
    <property type="entry name" value="Type-I_RE_S_subunit"/>
</dbReference>
<dbReference type="EMBL" id="BAABRI010000024">
    <property type="protein sequence ID" value="GAA5484315.1"/>
    <property type="molecule type" value="Genomic_DNA"/>
</dbReference>
<comment type="caution">
    <text evidence="5">The sequence shown here is derived from an EMBL/GenBank/DDBJ whole genome shotgun (WGS) entry which is preliminary data.</text>
</comment>
<evidence type="ECO:0000259" key="4">
    <source>
        <dbReference type="Pfam" id="PF01420"/>
    </source>
</evidence>
<evidence type="ECO:0000313" key="5">
    <source>
        <dbReference type="EMBL" id="GAA5484315.1"/>
    </source>
</evidence>
<keyword evidence="3" id="KW-0238">DNA-binding</keyword>
<dbReference type="PANTHER" id="PTHR43140">
    <property type="entry name" value="TYPE-1 RESTRICTION ENZYME ECOKI SPECIFICITY PROTEIN"/>
    <property type="match status" value="1"/>
</dbReference>
<keyword evidence="2" id="KW-0680">Restriction system</keyword>
<sequence>MPLGEIADVKGGITLNKAREVEDPIEVPHLRVANVQRGHLDLSEIKRVVIERSRRDDYMLQPGDILFNEGGDRDKLGRGWVWNGEIPGCCHQNHVFRARPDTDRVDSKFVSYWANEFGRAYFEREGKQTTNLASINRAKLCALPVPLPPLPEQRRIVARIEELFSRLDSGVAALRHAKAQLQRYRQSVLAAAVTGQLTQAWREQHPDTAPQAEQFDLFGTPLPEGWACPKFIEVISEGPRNGFSPQCGSSGNGSNVLKLSATSSCRMLLNDNTVKISIEPVDPDSHAWLQPNDVLIQRANSLELLGSTAIYEGPENRYVYPDLMMRIRVAEPATRKLLAIYLNSLPARNYFQRNATGVAGNMPKINGATLKALPVPFPPLAEQHQIVAEVEARTTAIDHLEAELDRQITRSNRLRQSVLAAGFSGRLC</sequence>